<dbReference type="Gene3D" id="2.40.50.140">
    <property type="entry name" value="Nucleic acid-binding proteins"/>
    <property type="match status" value="1"/>
</dbReference>
<protein>
    <recommendedName>
        <fullName evidence="14">DNA ligase</fullName>
        <ecNumber evidence="14">6.5.1.1</ecNumber>
    </recommendedName>
</protein>
<dbReference type="Gene3D" id="1.10.3260.10">
    <property type="entry name" value="DNA ligase, ATP-dependent, N-terminal domain"/>
    <property type="match status" value="1"/>
</dbReference>
<evidence type="ECO:0000256" key="14">
    <source>
        <dbReference type="RuleBase" id="RU000617"/>
    </source>
</evidence>
<dbReference type="Proteomes" id="UP000316621">
    <property type="component" value="Chromosome 9"/>
</dbReference>
<dbReference type="GO" id="GO:0005739">
    <property type="term" value="C:mitochondrion"/>
    <property type="evidence" value="ECO:0007669"/>
    <property type="project" value="TreeGrafter"/>
</dbReference>
<dbReference type="Gramene" id="RZC77041">
    <property type="protein sequence ID" value="RZC77041"/>
    <property type="gene ID" value="C5167_001191"/>
</dbReference>
<evidence type="ECO:0000256" key="8">
    <source>
        <dbReference type="ARBA" id="ARBA00022840"/>
    </source>
</evidence>
<keyword evidence="7 14" id="KW-0227">DNA damage</keyword>
<evidence type="ECO:0000256" key="7">
    <source>
        <dbReference type="ARBA" id="ARBA00022763"/>
    </source>
</evidence>
<dbReference type="InterPro" id="IPR050191">
    <property type="entry name" value="ATP-dep_DNA_ligase"/>
</dbReference>
<dbReference type="InterPro" id="IPR036599">
    <property type="entry name" value="DNA_ligase_N_sf"/>
</dbReference>
<keyword evidence="5" id="KW-0235">DNA replication</keyword>
<accession>A0A4Y7KY75</accession>
<dbReference type="FunFam" id="1.10.3260.10:FF:000001">
    <property type="entry name" value="DNA ligase"/>
    <property type="match status" value="1"/>
</dbReference>
<dbReference type="SUPFAM" id="SSF117018">
    <property type="entry name" value="ATP-dependent DNA ligase DNA-binding domain"/>
    <property type="match status" value="1"/>
</dbReference>
<dbReference type="SUPFAM" id="SSF50249">
    <property type="entry name" value="Nucleic acid-binding proteins"/>
    <property type="match status" value="1"/>
</dbReference>
<dbReference type="InterPro" id="IPR000977">
    <property type="entry name" value="DNA_ligase_ATP-dep"/>
</dbReference>
<comment type="subcellular location">
    <subcellularLocation>
        <location evidence="1">Nucleus</location>
    </subcellularLocation>
</comment>
<evidence type="ECO:0000256" key="11">
    <source>
        <dbReference type="ARBA" id="ARBA00023242"/>
    </source>
</evidence>
<dbReference type="Gene3D" id="3.30.470.30">
    <property type="entry name" value="DNA ligase/mRNA capping enzyme"/>
    <property type="match status" value="1"/>
</dbReference>
<dbReference type="InterPro" id="IPR012308">
    <property type="entry name" value="DNA_ligase_ATP-dep_N"/>
</dbReference>
<dbReference type="InterPro" id="IPR012310">
    <property type="entry name" value="DNA_ligase_ATP-dep_cent"/>
</dbReference>
<feature type="domain" description="ATP-dependent DNA ligase family profile" evidence="17">
    <location>
        <begin position="505"/>
        <end position="641"/>
    </location>
</feature>
<evidence type="ECO:0000259" key="17">
    <source>
        <dbReference type="PROSITE" id="PS50160"/>
    </source>
</evidence>
<dbReference type="CDD" id="cd07969">
    <property type="entry name" value="OBF_DNA_ligase_I"/>
    <property type="match status" value="1"/>
</dbReference>
<proteinExistence type="inferred from homology"/>
<keyword evidence="11" id="KW-0539">Nucleus</keyword>
<keyword evidence="10 14" id="KW-0234">DNA repair</keyword>
<dbReference type="InterPro" id="IPR012340">
    <property type="entry name" value="NA-bd_OB-fold"/>
</dbReference>
<dbReference type="GO" id="GO:0005634">
    <property type="term" value="C:nucleus"/>
    <property type="evidence" value="ECO:0007669"/>
    <property type="project" value="UniProtKB-SubCell"/>
</dbReference>
<evidence type="ECO:0000256" key="4">
    <source>
        <dbReference type="ARBA" id="ARBA00022618"/>
    </source>
</evidence>
<dbReference type="EC" id="6.5.1.1" evidence="14"/>
<dbReference type="GO" id="GO:0003677">
    <property type="term" value="F:DNA binding"/>
    <property type="evidence" value="ECO:0007669"/>
    <property type="project" value="InterPro"/>
</dbReference>
<dbReference type="GO" id="GO:0006310">
    <property type="term" value="P:DNA recombination"/>
    <property type="evidence" value="ECO:0007669"/>
    <property type="project" value="UniProtKB-KW"/>
</dbReference>
<evidence type="ECO:0000256" key="3">
    <source>
        <dbReference type="ARBA" id="ARBA00022598"/>
    </source>
</evidence>
<dbReference type="GO" id="GO:0003910">
    <property type="term" value="F:DNA ligase (ATP) activity"/>
    <property type="evidence" value="ECO:0007669"/>
    <property type="project" value="UniProtKB-EC"/>
</dbReference>
<dbReference type="PROSITE" id="PS50160">
    <property type="entry name" value="DNA_LIGASE_A3"/>
    <property type="match status" value="1"/>
</dbReference>
<keyword evidence="4" id="KW-0132">Cell division</keyword>
<sequence>MLTLRSCSYFGRKPLISTSFLPRFLFSKNNPLISISPFSSKPNRNPKIKYLEMSDPPAPKNAFAMLMGNRPNAKKKPQSPSPSPSKKDAKTLTEDALKVEAVTEDGPLAKKPKTLEGVKEESKEVKKEDKSVNLGEKIALLKKKGLDFKPKSAAFWKAGESIPFVFLARAFDLISNESSRIVITDILGNVFRTVIATTPGDLVSFVYLSACKIYPAHDGIELGIGDAAIIKSLSEAYGKSETQIKKELKKEGDLGLVAKASRSSQSTMFKPAPLTVAKVLDTFRILAKVSGKDSQERKRNHIKALLVAASDCEPLYIIRLLQSKLRIGLAEQTVLVALAQAAAYSERPSDPPIEEAVKVIKQVYSVHPKYDTIVSALLSDGVLKLPDTCTFVPGVPIGPMLAKPTKGVSEILDKFQNRDFTCEYKYDGERAQIHYLEDGSVEIYSRNAERNTGKFPDVIQSVQRFKKPSVSSFVLDCEVVAFDRKNSKILSFQKLSNRARKDVSIDDITVQVCIFAFDILYLNGEQLLQEQLNVRRKHLYDSFVEVPGEFKFATEVTSNDLEAIQTFLDTAIVDSCEGLIVKTLSTEATYEPAKRSNNWLKLKKDYMDNIGDSLDLVPIGAYHGRGKRTGGYGGFLLACYDDEKEEFQCICKIGTGFSEKMLEERSSSLESQVIPQPKSYYRFTDATNPDVWFEPTEVWEVKAADLSISPVYLAAAGAVDAVKGISLRFPRLLRVREDKKPEEATTSDQVADMYRAQKINHGNNQDEEDDN</sequence>
<evidence type="ECO:0000256" key="16">
    <source>
        <dbReference type="SAM" id="MobiDB-lite"/>
    </source>
</evidence>
<dbReference type="PROSITE" id="PS00697">
    <property type="entry name" value="DNA_LIGASE_A1"/>
    <property type="match status" value="1"/>
</dbReference>
<dbReference type="CDD" id="cd07900">
    <property type="entry name" value="Adenylation_DNA_ligase_I_Euk"/>
    <property type="match status" value="1"/>
</dbReference>
<feature type="region of interest" description="Disordered" evidence="16">
    <location>
        <begin position="70"/>
        <end position="92"/>
    </location>
</feature>
<name>A0A4Y7KY75_PAPSO</name>
<gene>
    <name evidence="18" type="ORF">C5167_001191</name>
</gene>
<evidence type="ECO:0000256" key="15">
    <source>
        <dbReference type="RuleBase" id="RU004196"/>
    </source>
</evidence>
<evidence type="ECO:0000256" key="9">
    <source>
        <dbReference type="ARBA" id="ARBA00023172"/>
    </source>
</evidence>
<dbReference type="FunFam" id="3.30.470.30:FF:000016">
    <property type="entry name" value="DNA ligase"/>
    <property type="match status" value="1"/>
</dbReference>
<evidence type="ECO:0000313" key="19">
    <source>
        <dbReference type="Proteomes" id="UP000316621"/>
    </source>
</evidence>
<dbReference type="GO" id="GO:0005524">
    <property type="term" value="F:ATP binding"/>
    <property type="evidence" value="ECO:0007669"/>
    <property type="project" value="UniProtKB-KW"/>
</dbReference>
<dbReference type="InterPro" id="IPR016059">
    <property type="entry name" value="DNA_ligase_ATP-dep_CS"/>
</dbReference>
<dbReference type="Pfam" id="PF04679">
    <property type="entry name" value="DNA_ligase_A_C"/>
    <property type="match status" value="1"/>
</dbReference>
<dbReference type="PANTHER" id="PTHR45674">
    <property type="entry name" value="DNA LIGASE 1/3 FAMILY MEMBER"/>
    <property type="match status" value="1"/>
</dbReference>
<keyword evidence="12" id="KW-0131">Cell cycle</keyword>
<dbReference type="Gene3D" id="3.30.1490.70">
    <property type="match status" value="1"/>
</dbReference>
<dbReference type="AlphaFoldDB" id="A0A4Y7KY75"/>
<keyword evidence="9 14" id="KW-0233">DNA recombination</keyword>
<dbReference type="PROSITE" id="PS00333">
    <property type="entry name" value="DNA_LIGASE_A2"/>
    <property type="match status" value="1"/>
</dbReference>
<dbReference type="FunFam" id="2.40.50.140:FF:000062">
    <property type="entry name" value="DNA ligase"/>
    <property type="match status" value="1"/>
</dbReference>
<dbReference type="Pfam" id="PF01068">
    <property type="entry name" value="DNA_ligase_A_M"/>
    <property type="match status" value="1"/>
</dbReference>
<evidence type="ECO:0000256" key="13">
    <source>
        <dbReference type="ARBA" id="ARBA00034003"/>
    </source>
</evidence>
<dbReference type="OrthoDB" id="206088at2759"/>
<evidence type="ECO:0000256" key="12">
    <source>
        <dbReference type="ARBA" id="ARBA00023306"/>
    </source>
</evidence>
<comment type="similarity">
    <text evidence="2 15">Belongs to the ATP-dependent DNA ligase family.</text>
</comment>
<evidence type="ECO:0000256" key="10">
    <source>
        <dbReference type="ARBA" id="ARBA00023204"/>
    </source>
</evidence>
<evidence type="ECO:0000256" key="5">
    <source>
        <dbReference type="ARBA" id="ARBA00022705"/>
    </source>
</evidence>
<evidence type="ECO:0000313" key="18">
    <source>
        <dbReference type="EMBL" id="RZC77041.1"/>
    </source>
</evidence>
<evidence type="ECO:0000256" key="1">
    <source>
        <dbReference type="ARBA" id="ARBA00004123"/>
    </source>
</evidence>
<reference evidence="18 19" key="1">
    <citation type="journal article" date="2018" name="Science">
        <title>The opium poppy genome and morphinan production.</title>
        <authorList>
            <person name="Guo L."/>
            <person name="Winzer T."/>
            <person name="Yang X."/>
            <person name="Li Y."/>
            <person name="Ning Z."/>
            <person name="He Z."/>
            <person name="Teodor R."/>
            <person name="Lu Y."/>
            <person name="Bowser T.A."/>
            <person name="Graham I.A."/>
            <person name="Ye K."/>
        </authorList>
    </citation>
    <scope>NUCLEOTIDE SEQUENCE [LARGE SCALE GENOMIC DNA]</scope>
    <source>
        <strain evidence="19">cv. HN1</strain>
        <tissue evidence="18">Leaves</tissue>
    </source>
</reference>
<dbReference type="OMA" id="WIKYKRD"/>
<dbReference type="PANTHER" id="PTHR45674:SF4">
    <property type="entry name" value="DNA LIGASE 1"/>
    <property type="match status" value="1"/>
</dbReference>
<keyword evidence="19" id="KW-1185">Reference proteome</keyword>
<dbReference type="InterPro" id="IPR012309">
    <property type="entry name" value="DNA_ligase_ATP-dep_C"/>
</dbReference>
<dbReference type="GO" id="GO:0006281">
    <property type="term" value="P:DNA repair"/>
    <property type="evidence" value="ECO:0007669"/>
    <property type="project" value="UniProtKB-KW"/>
</dbReference>
<dbReference type="Pfam" id="PF04675">
    <property type="entry name" value="DNA_ligase_A_N"/>
    <property type="match status" value="1"/>
</dbReference>
<dbReference type="SUPFAM" id="SSF56091">
    <property type="entry name" value="DNA ligase/mRNA capping enzyme, catalytic domain"/>
    <property type="match status" value="1"/>
</dbReference>
<dbReference type="EMBL" id="CM010723">
    <property type="protein sequence ID" value="RZC77041.1"/>
    <property type="molecule type" value="Genomic_DNA"/>
</dbReference>
<dbReference type="GO" id="GO:0071897">
    <property type="term" value="P:DNA biosynthetic process"/>
    <property type="evidence" value="ECO:0007669"/>
    <property type="project" value="InterPro"/>
</dbReference>
<evidence type="ECO:0000256" key="6">
    <source>
        <dbReference type="ARBA" id="ARBA00022741"/>
    </source>
</evidence>
<dbReference type="STRING" id="3469.A0A4Y7KY75"/>
<dbReference type="NCBIfam" id="TIGR00574">
    <property type="entry name" value="dnl1"/>
    <property type="match status" value="1"/>
</dbReference>
<evidence type="ECO:0000256" key="2">
    <source>
        <dbReference type="ARBA" id="ARBA00007572"/>
    </source>
</evidence>
<keyword evidence="3 14" id="KW-0436">Ligase</keyword>
<comment type="catalytic activity">
    <reaction evidence="13 14">
        <text>ATP + (deoxyribonucleotide)n-3'-hydroxyl + 5'-phospho-(deoxyribonucleotide)m = (deoxyribonucleotide)n+m + AMP + diphosphate.</text>
        <dbReference type="EC" id="6.5.1.1"/>
    </reaction>
</comment>
<dbReference type="GO" id="GO:0051301">
    <property type="term" value="P:cell division"/>
    <property type="evidence" value="ECO:0007669"/>
    <property type="project" value="UniProtKB-KW"/>
</dbReference>
<dbReference type="GO" id="GO:0006273">
    <property type="term" value="P:lagging strand elongation"/>
    <property type="evidence" value="ECO:0007669"/>
    <property type="project" value="TreeGrafter"/>
</dbReference>
<keyword evidence="8 14" id="KW-0067">ATP-binding</keyword>
<keyword evidence="6 14" id="KW-0547">Nucleotide-binding</keyword>
<organism evidence="18 19">
    <name type="scientific">Papaver somniferum</name>
    <name type="common">Opium poppy</name>
    <dbReference type="NCBI Taxonomy" id="3469"/>
    <lineage>
        <taxon>Eukaryota</taxon>
        <taxon>Viridiplantae</taxon>
        <taxon>Streptophyta</taxon>
        <taxon>Embryophyta</taxon>
        <taxon>Tracheophyta</taxon>
        <taxon>Spermatophyta</taxon>
        <taxon>Magnoliopsida</taxon>
        <taxon>Ranunculales</taxon>
        <taxon>Papaveraceae</taxon>
        <taxon>Papaveroideae</taxon>
        <taxon>Papaver</taxon>
    </lineage>
</organism>